<comment type="caution">
    <text evidence="1">The sequence shown here is derived from an EMBL/GenBank/DDBJ whole genome shotgun (WGS) entry which is preliminary data.</text>
</comment>
<dbReference type="Proteomes" id="UP001165960">
    <property type="component" value="Unassembled WGS sequence"/>
</dbReference>
<gene>
    <name evidence="1" type="ORF">DSO57_1028747</name>
</gene>
<evidence type="ECO:0000313" key="2">
    <source>
        <dbReference type="Proteomes" id="UP001165960"/>
    </source>
</evidence>
<accession>A0ACC2RSH6</accession>
<name>A0ACC2RSH6_9FUNG</name>
<organism evidence="1 2">
    <name type="scientific">Entomophthora muscae</name>
    <dbReference type="NCBI Taxonomy" id="34485"/>
    <lineage>
        <taxon>Eukaryota</taxon>
        <taxon>Fungi</taxon>
        <taxon>Fungi incertae sedis</taxon>
        <taxon>Zoopagomycota</taxon>
        <taxon>Entomophthoromycotina</taxon>
        <taxon>Entomophthoromycetes</taxon>
        <taxon>Entomophthorales</taxon>
        <taxon>Entomophthoraceae</taxon>
        <taxon>Entomophthora</taxon>
    </lineage>
</organism>
<dbReference type="EMBL" id="QTSX02006574">
    <property type="protein sequence ID" value="KAJ9052973.1"/>
    <property type="molecule type" value="Genomic_DNA"/>
</dbReference>
<keyword evidence="2" id="KW-1185">Reference proteome</keyword>
<evidence type="ECO:0000313" key="1">
    <source>
        <dbReference type="EMBL" id="KAJ9052973.1"/>
    </source>
</evidence>
<protein>
    <submittedName>
        <fullName evidence="1">Uncharacterized protein</fullName>
    </submittedName>
</protein>
<reference evidence="1" key="1">
    <citation type="submission" date="2022-04" db="EMBL/GenBank/DDBJ databases">
        <title>Genome of the entomopathogenic fungus Entomophthora muscae.</title>
        <authorList>
            <person name="Elya C."/>
            <person name="Lovett B.R."/>
            <person name="Lee E."/>
            <person name="Macias A.M."/>
            <person name="Hajek A.E."/>
            <person name="De Bivort B.L."/>
            <person name="Kasson M.T."/>
            <person name="De Fine Licht H.H."/>
            <person name="Stajich J.E."/>
        </authorList>
    </citation>
    <scope>NUCLEOTIDE SEQUENCE</scope>
    <source>
        <strain evidence="1">Berkeley</strain>
    </source>
</reference>
<proteinExistence type="predicted"/>
<sequence>MPKILKTSLDSTLPASFERAEIKTFVESYDNFLFDCDGVLWLGSEVIPGIPATLDWLRSMGKRVFFVTNNSTKSRQQYAEKFSKLGIHASPEEIFSSAYAAAVYIKEVAQLPKDKKVFVIGMDGIRNELDNIGIENFSLQDDKPLFEDSDLSQYKPDDQVGAVVVGLDRNISYRKYAQAYQYLRYNNGGKGALFVATNADSTFPMSGTMYPGTGAILAPLITALDRKPIVTGKPSLNMLEAVFAQHKIDPSRTCMVGDRLNTDIQFGLQGGIGTLLVLTGVNQLKDLEGSSIQPSFIIPGLVNLSEAKDQ</sequence>